<dbReference type="EMBL" id="NMWU01000011">
    <property type="protein sequence ID" value="PLS31432.1"/>
    <property type="molecule type" value="Genomic_DNA"/>
</dbReference>
<comment type="caution">
    <text evidence="6">The sequence shown here is derived from an EMBL/GenBank/DDBJ whole genome shotgun (WGS) entry which is preliminary data.</text>
</comment>
<dbReference type="InterPro" id="IPR036259">
    <property type="entry name" value="MFS_trans_sf"/>
</dbReference>
<evidence type="ECO:0000256" key="3">
    <source>
        <dbReference type="ARBA" id="ARBA00022989"/>
    </source>
</evidence>
<keyword evidence="7" id="KW-1185">Reference proteome</keyword>
<reference evidence="6 7" key="1">
    <citation type="submission" date="2017-07" db="EMBL/GenBank/DDBJ databases">
        <title>Bifidobacterium novel species.</title>
        <authorList>
            <person name="Lugli G.A."/>
            <person name="Milani C."/>
            <person name="Duranti S."/>
            <person name="Mangifesta M."/>
        </authorList>
    </citation>
    <scope>NUCLEOTIDE SEQUENCE [LARGE SCALE GENOMIC DNA]</scope>
    <source>
        <strain evidence="7">Uis1B</strain>
    </source>
</reference>
<sequence length="161" mass="16985">MADTNHESPALSAATTANETHRLPERRRTMIFINIMLSCIAATTMATALTTAFLITRFPTKRLYLIGAALFILGSVVCVLSSSFPIIMIGRVLQAGGNALLTALRTIAGAIGQAVFVGLMGVLSAPEAATMQGLNLTFLAMGVSVVPLVLIPLVFLRVKRG</sequence>
<dbReference type="RefSeq" id="WP_101615786.1">
    <property type="nucleotide sequence ID" value="NZ_NMWU01000011.1"/>
</dbReference>
<keyword evidence="2 5" id="KW-0812">Transmembrane</keyword>
<gene>
    <name evidence="6" type="ORF">Uis1B_0773</name>
</gene>
<evidence type="ECO:0000256" key="2">
    <source>
        <dbReference type="ARBA" id="ARBA00022692"/>
    </source>
</evidence>
<name>A0A2N5JB53_9BIFI</name>
<feature type="transmembrane region" description="Helical" evidence="5">
    <location>
        <begin position="99"/>
        <end position="124"/>
    </location>
</feature>
<feature type="transmembrane region" description="Helical" evidence="5">
    <location>
        <begin position="136"/>
        <end position="156"/>
    </location>
</feature>
<feature type="transmembrane region" description="Helical" evidence="5">
    <location>
        <begin position="31"/>
        <end position="56"/>
    </location>
</feature>
<accession>A0A2N5JB53</accession>
<feature type="transmembrane region" description="Helical" evidence="5">
    <location>
        <begin position="62"/>
        <end position="87"/>
    </location>
</feature>
<dbReference type="AlphaFoldDB" id="A0A2N5JB53"/>
<dbReference type="Proteomes" id="UP000235050">
    <property type="component" value="Unassembled WGS sequence"/>
</dbReference>
<evidence type="ECO:0000313" key="6">
    <source>
        <dbReference type="EMBL" id="PLS31432.1"/>
    </source>
</evidence>
<evidence type="ECO:0000256" key="5">
    <source>
        <dbReference type="SAM" id="Phobius"/>
    </source>
</evidence>
<evidence type="ECO:0000256" key="4">
    <source>
        <dbReference type="ARBA" id="ARBA00023136"/>
    </source>
</evidence>
<protein>
    <submittedName>
        <fullName evidence="6">MFS transporter</fullName>
    </submittedName>
</protein>
<keyword evidence="4 5" id="KW-0472">Membrane</keyword>
<dbReference type="InterPro" id="IPR005828">
    <property type="entry name" value="MFS_sugar_transport-like"/>
</dbReference>
<keyword evidence="3 5" id="KW-1133">Transmembrane helix</keyword>
<dbReference type="OrthoDB" id="9812221at2"/>
<evidence type="ECO:0000256" key="1">
    <source>
        <dbReference type="ARBA" id="ARBA00004370"/>
    </source>
</evidence>
<evidence type="ECO:0000313" key="7">
    <source>
        <dbReference type="Proteomes" id="UP000235050"/>
    </source>
</evidence>
<organism evidence="6 7">
    <name type="scientific">Bifidobacterium margollesii</name>
    <dbReference type="NCBI Taxonomy" id="2020964"/>
    <lineage>
        <taxon>Bacteria</taxon>
        <taxon>Bacillati</taxon>
        <taxon>Actinomycetota</taxon>
        <taxon>Actinomycetes</taxon>
        <taxon>Bifidobacteriales</taxon>
        <taxon>Bifidobacteriaceae</taxon>
        <taxon>Bifidobacterium</taxon>
    </lineage>
</organism>
<dbReference type="GO" id="GO:0022857">
    <property type="term" value="F:transmembrane transporter activity"/>
    <property type="evidence" value="ECO:0007669"/>
    <property type="project" value="InterPro"/>
</dbReference>
<dbReference type="Pfam" id="PF00083">
    <property type="entry name" value="Sugar_tr"/>
    <property type="match status" value="1"/>
</dbReference>
<dbReference type="Gene3D" id="1.20.1250.20">
    <property type="entry name" value="MFS general substrate transporter like domains"/>
    <property type="match status" value="1"/>
</dbReference>
<dbReference type="GO" id="GO:0016020">
    <property type="term" value="C:membrane"/>
    <property type="evidence" value="ECO:0007669"/>
    <property type="project" value="UniProtKB-SubCell"/>
</dbReference>
<comment type="subcellular location">
    <subcellularLocation>
        <location evidence="1">Membrane</location>
    </subcellularLocation>
</comment>
<proteinExistence type="predicted"/>
<dbReference type="SUPFAM" id="SSF103473">
    <property type="entry name" value="MFS general substrate transporter"/>
    <property type="match status" value="1"/>
</dbReference>